<feature type="disulfide bond" evidence="1">
    <location>
        <begin position="49"/>
        <end position="59"/>
    </location>
</feature>
<dbReference type="SUPFAM" id="SSF57184">
    <property type="entry name" value="Growth factor receptor domain"/>
    <property type="match status" value="1"/>
</dbReference>
<feature type="domain" description="EGF-like" evidence="2">
    <location>
        <begin position="46"/>
        <end position="80"/>
    </location>
</feature>
<dbReference type="InterPro" id="IPR048407">
    <property type="entry name" value="Dumpy_DPY"/>
</dbReference>
<protein>
    <recommendedName>
        <fullName evidence="2">EGF-like domain-containing protein</fullName>
    </recommendedName>
</protein>
<dbReference type="PANTHER" id="PTHR22963">
    <property type="entry name" value="ENDOGLIN-RELATED"/>
    <property type="match status" value="1"/>
</dbReference>
<evidence type="ECO:0000256" key="1">
    <source>
        <dbReference type="PROSITE-ProRule" id="PRU00076"/>
    </source>
</evidence>
<keyword evidence="1" id="KW-1015">Disulfide bond</keyword>
<proteinExistence type="predicted"/>
<organism evidence="3 4">
    <name type="scientific">Melipona bicolor</name>
    <dbReference type="NCBI Taxonomy" id="60889"/>
    <lineage>
        <taxon>Eukaryota</taxon>
        <taxon>Metazoa</taxon>
        <taxon>Ecdysozoa</taxon>
        <taxon>Arthropoda</taxon>
        <taxon>Hexapoda</taxon>
        <taxon>Insecta</taxon>
        <taxon>Pterygota</taxon>
        <taxon>Neoptera</taxon>
        <taxon>Endopterygota</taxon>
        <taxon>Hymenoptera</taxon>
        <taxon>Apocrita</taxon>
        <taxon>Aculeata</taxon>
        <taxon>Apoidea</taxon>
        <taxon>Anthophila</taxon>
        <taxon>Apidae</taxon>
        <taxon>Melipona</taxon>
    </lineage>
</organism>
<reference evidence="3" key="1">
    <citation type="submission" date="2021-10" db="EMBL/GenBank/DDBJ databases">
        <title>Melipona bicolor Genome sequencing and assembly.</title>
        <authorList>
            <person name="Araujo N.S."/>
            <person name="Arias M.C."/>
        </authorList>
    </citation>
    <scope>NUCLEOTIDE SEQUENCE</scope>
    <source>
        <strain evidence="3">USP_2M_L1-L4_2017</strain>
        <tissue evidence="3">Whole body</tissue>
    </source>
</reference>
<evidence type="ECO:0000313" key="4">
    <source>
        <dbReference type="Proteomes" id="UP001177670"/>
    </source>
</evidence>
<dbReference type="PANTHER" id="PTHR22963:SF39">
    <property type="entry name" value="DUMPY"/>
    <property type="match status" value="1"/>
</dbReference>
<dbReference type="Proteomes" id="UP001177670">
    <property type="component" value="Unassembled WGS sequence"/>
</dbReference>
<comment type="caution">
    <text evidence="3">The sequence shown here is derived from an EMBL/GenBank/DDBJ whole genome shotgun (WGS) entry which is preliminary data.</text>
</comment>
<keyword evidence="1" id="KW-0245">EGF-like domain</keyword>
<dbReference type="Gene3D" id="2.10.25.10">
    <property type="entry name" value="Laminin"/>
    <property type="match status" value="1"/>
</dbReference>
<accession>A0AA40KVB3</accession>
<keyword evidence="4" id="KW-1185">Reference proteome</keyword>
<dbReference type="EMBL" id="JAHYIQ010000003">
    <property type="protein sequence ID" value="KAK1134105.1"/>
    <property type="molecule type" value="Genomic_DNA"/>
</dbReference>
<evidence type="ECO:0000313" key="3">
    <source>
        <dbReference type="EMBL" id="KAK1134105.1"/>
    </source>
</evidence>
<dbReference type="InterPro" id="IPR009030">
    <property type="entry name" value="Growth_fac_rcpt_cys_sf"/>
</dbReference>
<gene>
    <name evidence="3" type="ORF">K0M31_011887</name>
</gene>
<dbReference type="AlphaFoldDB" id="A0AA40KVB3"/>
<dbReference type="PROSITE" id="PS50026">
    <property type="entry name" value="EGF_3"/>
    <property type="match status" value="1"/>
</dbReference>
<evidence type="ECO:0000259" key="2">
    <source>
        <dbReference type="PROSITE" id="PS50026"/>
    </source>
</evidence>
<dbReference type="InterPro" id="IPR000742">
    <property type="entry name" value="EGF"/>
</dbReference>
<comment type="caution">
    <text evidence="1">Lacks conserved residue(s) required for the propagation of feature annotation.</text>
</comment>
<dbReference type="Pfam" id="PF21164">
    <property type="entry name" value="Dumpy_DPY"/>
    <property type="match status" value="1"/>
</dbReference>
<name>A0AA40KVB3_9HYME</name>
<sequence length="92" mass="9611">MCKALGETPVCTCMNNYIGMPPNCRSQCSINSDCAANEACIGDKCRDPCPGSCGVNARCTVVNHTPTCTCPEGFTGDSFITCLPIPSPISKS</sequence>